<accession>C7P1K0</accession>
<dbReference type="STRING" id="485914.Hmuk_2985"/>
<dbReference type="Proteomes" id="UP000001746">
    <property type="component" value="Chromosome"/>
</dbReference>
<dbReference type="KEGG" id="hmu:Hmuk_2985"/>
<feature type="compositionally biased region" description="Basic residues" evidence="1">
    <location>
        <begin position="89"/>
        <end position="99"/>
    </location>
</feature>
<feature type="compositionally biased region" description="Basic and acidic residues" evidence="1">
    <location>
        <begin position="79"/>
        <end position="88"/>
    </location>
</feature>
<dbReference type="eggNOG" id="arCOG03097">
    <property type="taxonomic scope" value="Archaea"/>
</dbReference>
<dbReference type="HOGENOM" id="CLU_148450_0_0_2"/>
<dbReference type="Pfam" id="PF19101">
    <property type="entry name" value="DUF5788"/>
    <property type="match status" value="1"/>
</dbReference>
<feature type="region of interest" description="Disordered" evidence="1">
    <location>
        <begin position="1"/>
        <end position="21"/>
    </location>
</feature>
<evidence type="ECO:0000313" key="3">
    <source>
        <dbReference type="Proteomes" id="UP000001746"/>
    </source>
</evidence>
<gene>
    <name evidence="2" type="ordered locus">Hmuk_2985</name>
</gene>
<proteinExistence type="predicted"/>
<dbReference type="EMBL" id="CP001688">
    <property type="protein sequence ID" value="ACV49090.1"/>
    <property type="molecule type" value="Genomic_DNA"/>
</dbReference>
<keyword evidence="3" id="KW-1185">Reference proteome</keyword>
<evidence type="ECO:0000313" key="2">
    <source>
        <dbReference type="EMBL" id="ACV49090.1"/>
    </source>
</evidence>
<dbReference type="InterPro" id="IPR043900">
    <property type="entry name" value="DUF5788"/>
</dbReference>
<organism evidence="2 3">
    <name type="scientific">Halomicrobium mukohataei (strain ATCC 700874 / DSM 12286 / JCM 9738 / NCIMB 13541)</name>
    <name type="common">Haloarcula mukohataei</name>
    <dbReference type="NCBI Taxonomy" id="485914"/>
    <lineage>
        <taxon>Archaea</taxon>
        <taxon>Methanobacteriati</taxon>
        <taxon>Methanobacteriota</taxon>
        <taxon>Stenosarchaea group</taxon>
        <taxon>Halobacteria</taxon>
        <taxon>Halobacteriales</taxon>
        <taxon>Haloarculaceae</taxon>
        <taxon>Halomicrobium</taxon>
    </lineage>
</organism>
<feature type="region of interest" description="Disordered" evidence="1">
    <location>
        <begin position="79"/>
        <end position="103"/>
    </location>
</feature>
<evidence type="ECO:0000256" key="1">
    <source>
        <dbReference type="SAM" id="MobiDB-lite"/>
    </source>
</evidence>
<sequence>MPEPGTRAVRVAAGEASKTLPTEDDHVKDFEREQLLERIGRESATIGVDIPEEIEVQGETIELQSFVFEIKRRDTIPSGERDRVENAKRNLRRERRQRKQRIEDDDITFAQGERLANSIIGIDRALNALEQLGPADIEQEAQAKEAADKKRWMTFLKKALGHEDADSGTGRASRGR</sequence>
<protein>
    <submittedName>
        <fullName evidence="2">Uncharacterized protein</fullName>
    </submittedName>
</protein>
<dbReference type="AlphaFoldDB" id="C7P1K0"/>
<reference evidence="2 3" key="1">
    <citation type="journal article" date="2009" name="Stand. Genomic Sci.">
        <title>Complete genome sequence of Halomicrobium mukohataei type strain (arg-2).</title>
        <authorList>
            <person name="Tindall B.J."/>
            <person name="Schneider S."/>
            <person name="Lapidus A."/>
            <person name="Copeland A."/>
            <person name="Glavina Del Rio T."/>
            <person name="Nolan M."/>
            <person name="Lucas S."/>
            <person name="Chen F."/>
            <person name="Tice H."/>
            <person name="Cheng J.F."/>
            <person name="Saunders E."/>
            <person name="Bruce D."/>
            <person name="Goodwin L."/>
            <person name="Pitluck S."/>
            <person name="Mikhailova N."/>
            <person name="Pati A."/>
            <person name="Ivanova N."/>
            <person name="Mavrommatis K."/>
            <person name="Chen A."/>
            <person name="Palaniappan K."/>
            <person name="Chain P."/>
            <person name="Land M."/>
            <person name="Hauser L."/>
            <person name="Chang Y.J."/>
            <person name="Jeffries C.D."/>
            <person name="Brettin T."/>
            <person name="Han C."/>
            <person name="Rohde M."/>
            <person name="Goker M."/>
            <person name="Bristow J."/>
            <person name="Eisen J.A."/>
            <person name="Markowitz V."/>
            <person name="Hugenholtz P."/>
            <person name="Klenk H.P."/>
            <person name="Kyrpides N.C."/>
            <person name="Detter J.C."/>
        </authorList>
    </citation>
    <scope>NUCLEOTIDE SEQUENCE [LARGE SCALE GENOMIC DNA]</scope>
    <source>
        <strain evidence="3">ATCC 700874 / DSM 12286 / JCM 9738 / NCIMB 13541</strain>
    </source>
</reference>
<name>C7P1K0_HALMD</name>